<keyword evidence="4" id="KW-1185">Reference proteome</keyword>
<dbReference type="Gene3D" id="3.40.50.300">
    <property type="entry name" value="P-loop containing nucleotide triphosphate hydrolases"/>
    <property type="match status" value="1"/>
</dbReference>
<organism evidence="3 4">
    <name type="scientific">Symbiodinium necroappetens</name>
    <dbReference type="NCBI Taxonomy" id="1628268"/>
    <lineage>
        <taxon>Eukaryota</taxon>
        <taxon>Sar</taxon>
        <taxon>Alveolata</taxon>
        <taxon>Dinophyceae</taxon>
        <taxon>Suessiales</taxon>
        <taxon>Symbiodiniaceae</taxon>
        <taxon>Symbiodinium</taxon>
    </lineage>
</organism>
<name>A0A813BHM6_9DINO</name>
<dbReference type="AlphaFoldDB" id="A0A813BHM6"/>
<feature type="compositionally biased region" description="Basic and acidic residues" evidence="1">
    <location>
        <begin position="419"/>
        <end position="436"/>
    </location>
</feature>
<dbReference type="OrthoDB" id="8954335at2759"/>
<proteinExistence type="predicted"/>
<dbReference type="Proteomes" id="UP000601435">
    <property type="component" value="Unassembled WGS sequence"/>
</dbReference>
<evidence type="ECO:0000256" key="1">
    <source>
        <dbReference type="SAM" id="MobiDB-lite"/>
    </source>
</evidence>
<dbReference type="GO" id="GO:0005525">
    <property type="term" value="F:GTP binding"/>
    <property type="evidence" value="ECO:0007669"/>
    <property type="project" value="InterPro"/>
</dbReference>
<dbReference type="Pfam" id="PF01926">
    <property type="entry name" value="MMR_HSR1"/>
    <property type="match status" value="1"/>
</dbReference>
<dbReference type="CDD" id="cd00882">
    <property type="entry name" value="Ras_like_GTPase"/>
    <property type="match status" value="1"/>
</dbReference>
<dbReference type="EMBL" id="CAJNJA010072030">
    <property type="protein sequence ID" value="CAE7905681.1"/>
    <property type="molecule type" value="Genomic_DNA"/>
</dbReference>
<dbReference type="SUPFAM" id="SSF52540">
    <property type="entry name" value="P-loop containing nucleoside triphosphate hydrolases"/>
    <property type="match status" value="1"/>
</dbReference>
<feature type="region of interest" description="Disordered" evidence="1">
    <location>
        <begin position="417"/>
        <end position="436"/>
    </location>
</feature>
<accession>A0A813BHM6</accession>
<feature type="domain" description="G" evidence="2">
    <location>
        <begin position="7"/>
        <end position="121"/>
    </location>
</feature>
<dbReference type="InterPro" id="IPR027417">
    <property type="entry name" value="P-loop_NTPase"/>
</dbReference>
<dbReference type="InterPro" id="IPR006073">
    <property type="entry name" value="GTP-bd"/>
</dbReference>
<protein>
    <submittedName>
        <fullName evidence="3">Era protein</fullName>
    </submittedName>
</protein>
<evidence type="ECO:0000313" key="3">
    <source>
        <dbReference type="EMBL" id="CAE7905681.1"/>
    </source>
</evidence>
<comment type="caution">
    <text evidence="3">The sequence shown here is derived from an EMBL/GenBank/DDBJ whole genome shotgun (WGS) entry which is preliminary data.</text>
</comment>
<evidence type="ECO:0000313" key="4">
    <source>
        <dbReference type="Proteomes" id="UP000601435"/>
    </source>
</evidence>
<sequence length="436" mass="49781">MAPLAAVMMGKSGVGKTTFYNLLCETDHAAEYSSKSLTRQLFRSDVTHGQQVFSVIDTPGVDSADEVLKHSVLLHAALTNGPVNAIFVMVEYNSRCDSALDEFDRAIRILKPDYHNMVVVVIAKFDNAPPRHVTQIQEDYKEAFRSEGFPRLMFYSSNQSAREVAVAMIEFMKAQHPKTLQYTDQEFLKFFRVADETRAQKKAVQKHIEEIDSIISSYVDLVPTVCQEPDRDEIILSAIAACRYDVDKVYEQFNQEHGSNMIDMDCYTQSIQLQKAIDMKQRSFTTKAKEYMSYNPDDAKDWRNFVRKCVHCDEVWVKVSGCNGVTQCGNREKSQDVSDKPWYKYSFEMLADGRRMLLRNNACDRRSSTKSASSSGKHRGCGKDINWSELPRLTDAEMQTLYEVKGLQEVLTGMQQHAGHKDMKAYRDKVDTSFTK</sequence>
<reference evidence="3" key="1">
    <citation type="submission" date="2021-02" db="EMBL/GenBank/DDBJ databases">
        <authorList>
            <person name="Dougan E. K."/>
            <person name="Rhodes N."/>
            <person name="Thang M."/>
            <person name="Chan C."/>
        </authorList>
    </citation>
    <scope>NUCLEOTIDE SEQUENCE</scope>
</reference>
<gene>
    <name evidence="3" type="primary">era</name>
    <name evidence="3" type="ORF">SNEC2469_LOCUS30640</name>
</gene>
<evidence type="ECO:0000259" key="2">
    <source>
        <dbReference type="Pfam" id="PF01926"/>
    </source>
</evidence>